<comment type="caution">
    <text evidence="9">Lacks conserved residue(s) required for the propagation of feature annotation.</text>
</comment>
<dbReference type="PANTHER" id="PTHR33695:SF1">
    <property type="entry name" value="LIPOPROTEIN SIGNAL PEPTIDASE"/>
    <property type="match status" value="1"/>
</dbReference>
<keyword evidence="7 9" id="KW-1133">Transmembrane helix</keyword>
<dbReference type="PANTHER" id="PTHR33695">
    <property type="entry name" value="LIPOPROTEIN SIGNAL PEPTIDASE"/>
    <property type="match status" value="1"/>
</dbReference>
<sequence>MKRAVYLKLFVGLALVLANVSCDQLTKKEVRRSIDSHEYIEVISTNFILTKVENTGAALSFGQNFAPFVKLIIFQILPILVLIYMFYYAIHKTDTNLKFIAITFIVGGGIGNIIDRIRYDSVTDFMYMELGPLHTGVFNMADVSVTLGGLLLLSQWIFRPKHELAQS</sequence>
<dbReference type="EMBL" id="BRVO01000001">
    <property type="protein sequence ID" value="GLB47792.1"/>
    <property type="molecule type" value="Genomic_DNA"/>
</dbReference>
<organism evidence="13 14">
    <name type="scientific">Neptunitalea lumnitzerae</name>
    <dbReference type="NCBI Taxonomy" id="2965509"/>
    <lineage>
        <taxon>Bacteria</taxon>
        <taxon>Pseudomonadati</taxon>
        <taxon>Bacteroidota</taxon>
        <taxon>Flavobacteriia</taxon>
        <taxon>Flavobacteriales</taxon>
        <taxon>Flavobacteriaceae</taxon>
        <taxon>Neptunitalea</taxon>
    </lineage>
</organism>
<dbReference type="Pfam" id="PF01252">
    <property type="entry name" value="Peptidase_A8"/>
    <property type="match status" value="1"/>
</dbReference>
<evidence type="ECO:0000256" key="8">
    <source>
        <dbReference type="ARBA" id="ARBA00023136"/>
    </source>
</evidence>
<evidence type="ECO:0000256" key="1">
    <source>
        <dbReference type="ARBA" id="ARBA00006139"/>
    </source>
</evidence>
<keyword evidence="12" id="KW-0732">Signal</keyword>
<keyword evidence="8 9" id="KW-0472">Membrane</keyword>
<dbReference type="HAMAP" id="MF_00161">
    <property type="entry name" value="LspA"/>
    <property type="match status" value="1"/>
</dbReference>
<keyword evidence="5 9" id="KW-0064">Aspartyl protease</keyword>
<dbReference type="RefSeq" id="WP_281763458.1">
    <property type="nucleotide sequence ID" value="NZ_BRVO01000001.1"/>
</dbReference>
<evidence type="ECO:0000256" key="9">
    <source>
        <dbReference type="HAMAP-Rule" id="MF_00161"/>
    </source>
</evidence>
<dbReference type="NCBIfam" id="TIGR00077">
    <property type="entry name" value="lspA"/>
    <property type="match status" value="1"/>
</dbReference>
<dbReference type="PROSITE" id="PS00855">
    <property type="entry name" value="SPASE_II"/>
    <property type="match status" value="1"/>
</dbReference>
<evidence type="ECO:0000256" key="2">
    <source>
        <dbReference type="ARBA" id="ARBA00022475"/>
    </source>
</evidence>
<dbReference type="PRINTS" id="PR00781">
    <property type="entry name" value="LIPOSIGPTASE"/>
</dbReference>
<comment type="subcellular location">
    <subcellularLocation>
        <location evidence="9">Cell membrane</location>
        <topology evidence="9">Multi-pass membrane protein</topology>
    </subcellularLocation>
</comment>
<evidence type="ECO:0000256" key="10">
    <source>
        <dbReference type="RuleBase" id="RU000594"/>
    </source>
</evidence>
<feature type="transmembrane region" description="Helical" evidence="9">
    <location>
        <begin position="99"/>
        <end position="117"/>
    </location>
</feature>
<protein>
    <recommendedName>
        <fullName evidence="9">Lipoprotein signal peptidase</fullName>
        <ecNumber evidence="9">3.4.23.36</ecNumber>
    </recommendedName>
    <alternativeName>
        <fullName evidence="9">Prolipoprotein signal peptidase</fullName>
    </alternativeName>
    <alternativeName>
        <fullName evidence="9">Signal peptidase II</fullName>
        <shortName evidence="9">SPase II</shortName>
    </alternativeName>
</protein>
<keyword evidence="3 9" id="KW-0645">Protease</keyword>
<feature type="transmembrane region" description="Helical" evidence="9">
    <location>
        <begin position="137"/>
        <end position="158"/>
    </location>
</feature>
<comment type="similarity">
    <text evidence="1 9 11">Belongs to the peptidase A8 family.</text>
</comment>
<feature type="signal peptide" evidence="12">
    <location>
        <begin position="1"/>
        <end position="18"/>
    </location>
</feature>
<evidence type="ECO:0000256" key="5">
    <source>
        <dbReference type="ARBA" id="ARBA00022750"/>
    </source>
</evidence>
<evidence type="ECO:0000256" key="6">
    <source>
        <dbReference type="ARBA" id="ARBA00022801"/>
    </source>
</evidence>
<keyword evidence="4 9" id="KW-0812">Transmembrane</keyword>
<dbReference type="EC" id="3.4.23.36" evidence="9"/>
<evidence type="ECO:0000256" key="4">
    <source>
        <dbReference type="ARBA" id="ARBA00022692"/>
    </source>
</evidence>
<comment type="pathway">
    <text evidence="9">Protein modification; lipoprotein biosynthesis (signal peptide cleavage).</text>
</comment>
<evidence type="ECO:0000256" key="3">
    <source>
        <dbReference type="ARBA" id="ARBA00022670"/>
    </source>
</evidence>
<evidence type="ECO:0000256" key="12">
    <source>
        <dbReference type="SAM" id="SignalP"/>
    </source>
</evidence>
<feature type="active site" evidence="9">
    <location>
        <position position="124"/>
    </location>
</feature>
<feature type="chain" id="PRO_5047046271" description="Lipoprotein signal peptidase" evidence="12">
    <location>
        <begin position="19"/>
        <end position="167"/>
    </location>
</feature>
<keyword evidence="6 9" id="KW-0378">Hydrolase</keyword>
<proteinExistence type="inferred from homology"/>
<reference evidence="13" key="1">
    <citation type="submission" date="2022-07" db="EMBL/GenBank/DDBJ databases">
        <title>Taxonomy of Novel Oxalotrophic and Methylotrophic Bacteria.</title>
        <authorList>
            <person name="Sahin N."/>
            <person name="Tani A."/>
        </authorList>
    </citation>
    <scope>NUCLEOTIDE SEQUENCE</scope>
    <source>
        <strain evidence="13">Y10</strain>
    </source>
</reference>
<evidence type="ECO:0000256" key="11">
    <source>
        <dbReference type="RuleBase" id="RU004181"/>
    </source>
</evidence>
<dbReference type="Proteomes" id="UP001143543">
    <property type="component" value="Unassembled WGS sequence"/>
</dbReference>
<dbReference type="InterPro" id="IPR001872">
    <property type="entry name" value="Peptidase_A8"/>
</dbReference>
<comment type="catalytic activity">
    <reaction evidence="9 10">
        <text>Release of signal peptides from bacterial membrane prolipoproteins. Hydrolyzes -Xaa-Yaa-Zaa-|-(S,diacylglyceryl)Cys-, in which Xaa is hydrophobic (preferably Leu), and Yaa (Ala or Ser) and Zaa (Gly or Ala) have small, neutral side chains.</text>
        <dbReference type="EC" id="3.4.23.36"/>
    </reaction>
</comment>
<name>A0ABQ5MEH1_9FLAO</name>
<comment type="caution">
    <text evidence="13">The sequence shown here is derived from an EMBL/GenBank/DDBJ whole genome shotgun (WGS) entry which is preliminary data.</text>
</comment>
<feature type="transmembrane region" description="Helical" evidence="9">
    <location>
        <begin position="68"/>
        <end position="87"/>
    </location>
</feature>
<evidence type="ECO:0000313" key="13">
    <source>
        <dbReference type="EMBL" id="GLB47792.1"/>
    </source>
</evidence>
<keyword evidence="13" id="KW-0449">Lipoprotein</keyword>
<accession>A0ABQ5MEH1</accession>
<comment type="function">
    <text evidence="9 10">This protein specifically catalyzes the removal of signal peptides from prolipoproteins.</text>
</comment>
<keyword evidence="2 9" id="KW-1003">Cell membrane</keyword>
<evidence type="ECO:0000313" key="14">
    <source>
        <dbReference type="Proteomes" id="UP001143543"/>
    </source>
</evidence>
<evidence type="ECO:0000256" key="7">
    <source>
        <dbReference type="ARBA" id="ARBA00022989"/>
    </source>
</evidence>
<keyword evidence="14" id="KW-1185">Reference proteome</keyword>
<gene>
    <name evidence="13" type="primary">lspA_1</name>
    <name evidence="9" type="synonym">lspA</name>
    <name evidence="13" type="ORF">Y10_01600</name>
</gene>
<feature type="active site" evidence="9">
    <location>
        <position position="142"/>
    </location>
</feature>